<sequence length="82" mass="9280">MDGVEKKQDASRIRSVTNVVRIGKHKTTVYASLTLDAAVIMARAYRQFSNHSHHATYWVCVPWSSGEPSMKQLLGFPFLQND</sequence>
<dbReference type="AlphaFoldDB" id="A0A084VVP3"/>
<name>A0A084VVP3_ANOSI</name>
<gene>
    <name evidence="1" type="ORF">ZHAS_00009618</name>
</gene>
<dbReference type="VEuPathDB" id="VectorBase:ASIC009618"/>
<dbReference type="EnsemblMetazoa" id="ASIC009618-RA">
    <property type="protein sequence ID" value="ASIC009618-PA"/>
    <property type="gene ID" value="ASIC009618"/>
</dbReference>
<evidence type="ECO:0000313" key="3">
    <source>
        <dbReference type="Proteomes" id="UP000030765"/>
    </source>
</evidence>
<keyword evidence="3" id="KW-1185">Reference proteome</keyword>
<dbReference type="EMBL" id="ATLV01017201">
    <property type="status" value="NOT_ANNOTATED_CDS"/>
    <property type="molecule type" value="Genomic_DNA"/>
</dbReference>
<accession>A0A084VVP3</accession>
<protein>
    <submittedName>
        <fullName evidence="1 2">Uncharacterized protein</fullName>
    </submittedName>
</protein>
<reference evidence="1 3" key="1">
    <citation type="journal article" date="2014" name="BMC Genomics">
        <title>Genome sequence of Anopheles sinensis provides insight into genetics basis of mosquito competence for malaria parasites.</title>
        <authorList>
            <person name="Zhou D."/>
            <person name="Zhang D."/>
            <person name="Ding G."/>
            <person name="Shi L."/>
            <person name="Hou Q."/>
            <person name="Ye Y."/>
            <person name="Xu Y."/>
            <person name="Zhou H."/>
            <person name="Xiong C."/>
            <person name="Li S."/>
            <person name="Yu J."/>
            <person name="Hong S."/>
            <person name="Yu X."/>
            <person name="Zou P."/>
            <person name="Chen C."/>
            <person name="Chang X."/>
            <person name="Wang W."/>
            <person name="Lv Y."/>
            <person name="Sun Y."/>
            <person name="Ma L."/>
            <person name="Shen B."/>
            <person name="Zhu C."/>
        </authorList>
    </citation>
    <scope>NUCLEOTIDE SEQUENCE [LARGE SCALE GENOMIC DNA]</scope>
</reference>
<organism evidence="1">
    <name type="scientific">Anopheles sinensis</name>
    <name type="common">Mosquito</name>
    <dbReference type="NCBI Taxonomy" id="74873"/>
    <lineage>
        <taxon>Eukaryota</taxon>
        <taxon>Metazoa</taxon>
        <taxon>Ecdysozoa</taxon>
        <taxon>Arthropoda</taxon>
        <taxon>Hexapoda</taxon>
        <taxon>Insecta</taxon>
        <taxon>Pterygota</taxon>
        <taxon>Neoptera</taxon>
        <taxon>Endopterygota</taxon>
        <taxon>Diptera</taxon>
        <taxon>Nematocera</taxon>
        <taxon>Culicoidea</taxon>
        <taxon>Culicidae</taxon>
        <taxon>Anophelinae</taxon>
        <taxon>Anopheles</taxon>
    </lineage>
</organism>
<proteinExistence type="predicted"/>
<evidence type="ECO:0000313" key="2">
    <source>
        <dbReference type="EnsemblMetazoa" id="ASIC009618-PA"/>
    </source>
</evidence>
<dbReference type="Proteomes" id="UP000030765">
    <property type="component" value="Unassembled WGS sequence"/>
</dbReference>
<reference evidence="2" key="2">
    <citation type="submission" date="2020-05" db="UniProtKB">
        <authorList>
            <consortium name="EnsemblMetazoa"/>
        </authorList>
    </citation>
    <scope>IDENTIFICATION</scope>
</reference>
<dbReference type="EMBL" id="KE525157">
    <property type="protein sequence ID" value="KFB42037.1"/>
    <property type="molecule type" value="Genomic_DNA"/>
</dbReference>
<evidence type="ECO:0000313" key="1">
    <source>
        <dbReference type="EMBL" id="KFB42037.1"/>
    </source>
</evidence>